<dbReference type="InParanoid" id="Q2GR98"/>
<dbReference type="HOGENOM" id="CLU_430326_0_0_1"/>
<keyword evidence="3" id="KW-0472">Membrane</keyword>
<dbReference type="Proteomes" id="UP000001056">
    <property type="component" value="Unassembled WGS sequence"/>
</dbReference>
<dbReference type="AlphaFoldDB" id="Q2GR98"/>
<dbReference type="PROSITE" id="PS50181">
    <property type="entry name" value="FBOX"/>
    <property type="match status" value="1"/>
</dbReference>
<dbReference type="GeneID" id="4395762"/>
<name>Q2GR98_CHAGB</name>
<feature type="transmembrane region" description="Helical" evidence="3">
    <location>
        <begin position="170"/>
        <end position="191"/>
    </location>
</feature>
<evidence type="ECO:0000256" key="3">
    <source>
        <dbReference type="SAM" id="Phobius"/>
    </source>
</evidence>
<reference evidence="6" key="1">
    <citation type="journal article" date="2015" name="Genome Announc.">
        <title>Draft genome sequence of the cellulolytic fungus Chaetomium globosum.</title>
        <authorList>
            <person name="Cuomo C.A."/>
            <person name="Untereiner W.A."/>
            <person name="Ma L.-J."/>
            <person name="Grabherr M."/>
            <person name="Birren B.W."/>
        </authorList>
    </citation>
    <scope>NUCLEOTIDE SEQUENCE [LARGE SCALE GENOMIC DNA]</scope>
    <source>
        <strain evidence="6">ATCC 6205 / CBS 148.51 / DSM 1962 / NBRC 6347 / NRRL 1970</strain>
    </source>
</reference>
<dbReference type="Gene3D" id="1.25.40.20">
    <property type="entry name" value="Ankyrin repeat-containing domain"/>
    <property type="match status" value="1"/>
</dbReference>
<dbReference type="PANTHER" id="PTHR42024:SF1">
    <property type="entry name" value="AMINO ACID PERMEASE_ SLC12A DOMAIN-CONTAINING PROTEIN"/>
    <property type="match status" value="1"/>
</dbReference>
<keyword evidence="3" id="KW-0812">Transmembrane</keyword>
<keyword evidence="1" id="KW-0040">ANK repeat</keyword>
<evidence type="ECO:0000256" key="1">
    <source>
        <dbReference type="PROSITE-ProRule" id="PRU00023"/>
    </source>
</evidence>
<feature type="transmembrane region" description="Helical" evidence="3">
    <location>
        <begin position="144"/>
        <end position="164"/>
    </location>
</feature>
<dbReference type="RefSeq" id="XP_001227433.1">
    <property type="nucleotide sequence ID" value="XM_001227432.1"/>
</dbReference>
<feature type="transmembrane region" description="Helical" evidence="3">
    <location>
        <begin position="67"/>
        <end position="89"/>
    </location>
</feature>
<dbReference type="OrthoDB" id="4838853at2759"/>
<proteinExistence type="predicted"/>
<evidence type="ECO:0000313" key="6">
    <source>
        <dbReference type="Proteomes" id="UP000001056"/>
    </source>
</evidence>
<dbReference type="VEuPathDB" id="FungiDB:CHGG_09506"/>
<sequence>MTNQTKENDEPNEPPPSTSDTSTTATTATTSHSHVHSHAQAAITGPVDFAELPGLPRLRYRILDYKLKLSIIVFLLVLESSLLPISLYYGLILGTTLRPGIVFAIITSFFGIVTGIEFGLRCLKLIWMGDTYRPVGGTRWSFDFTHWTLSFGYTVMTAILIGASVPHPPIVRPLAIPVSLFFIQIGLQLVWSSWMNATRRPAPFKISSVAKGGRVPPLVFTLVEDIVGVDGAGGREYRNALVARYGASSRFRKMIAQQNWFWAVGALFDGIGTMVVIWTVPEKVAYGVVYQLDHIAMARAFDLGSLPPELIYDIVEHLDQSSLSSLARSSIFLHALTSDLLYTRDAARYKSTGLVRCIRSGATKSVSKFIAAGVDVNATINIYPDMEDFAGDTTLLAIAVARNQIDVVRLLLSHGADVCARIDAVLCYSVLAHPWADANPVTPLSLAITHRQADVATELVNHMLHPDAVVSTIRGIEYTALEQAALCLCPSIVHRLLERGADPDQRSRTGATILYKVMANYDVHRWADGLPDGGQLIGMTVVALLMYGANPALRPYPPVLPDTATSEQSKIGASLFLLGIDSPYPQIRQHFAELLHRRVCERSVCRERMYDYGVPGADIPGHCAISRSQLTPEELRFAETVE</sequence>
<evidence type="ECO:0000256" key="2">
    <source>
        <dbReference type="SAM" id="MobiDB-lite"/>
    </source>
</evidence>
<evidence type="ECO:0000313" key="5">
    <source>
        <dbReference type="EMBL" id="EAQ85492.1"/>
    </source>
</evidence>
<feature type="compositionally biased region" description="Low complexity" evidence="2">
    <location>
        <begin position="18"/>
        <end position="31"/>
    </location>
</feature>
<dbReference type="SUPFAM" id="SSF48403">
    <property type="entry name" value="Ankyrin repeat"/>
    <property type="match status" value="1"/>
</dbReference>
<dbReference type="PANTHER" id="PTHR42024">
    <property type="entry name" value="AMINO ACID PERMEASE_ SLC12A DOMAIN-CONTAINING PROTEIN"/>
    <property type="match status" value="1"/>
</dbReference>
<gene>
    <name evidence="5" type="ORF">CHGG_09506</name>
</gene>
<dbReference type="STRING" id="306901.Q2GR98"/>
<dbReference type="EMBL" id="CH408034">
    <property type="protein sequence ID" value="EAQ85492.1"/>
    <property type="molecule type" value="Genomic_DNA"/>
</dbReference>
<dbReference type="Pfam" id="PF00023">
    <property type="entry name" value="Ank"/>
    <property type="match status" value="1"/>
</dbReference>
<keyword evidence="6" id="KW-1185">Reference proteome</keyword>
<dbReference type="PROSITE" id="PS50088">
    <property type="entry name" value="ANK_REPEAT"/>
    <property type="match status" value="1"/>
</dbReference>
<dbReference type="eggNOG" id="ENOG502S6PD">
    <property type="taxonomic scope" value="Eukaryota"/>
</dbReference>
<feature type="region of interest" description="Disordered" evidence="2">
    <location>
        <begin position="1"/>
        <end position="31"/>
    </location>
</feature>
<feature type="transmembrane region" description="Helical" evidence="3">
    <location>
        <begin position="260"/>
        <end position="280"/>
    </location>
</feature>
<protein>
    <recommendedName>
        <fullName evidence="4">F-box domain-containing protein</fullName>
    </recommendedName>
</protein>
<dbReference type="InterPro" id="IPR001810">
    <property type="entry name" value="F-box_dom"/>
</dbReference>
<organism evidence="5 6">
    <name type="scientific">Chaetomium globosum (strain ATCC 6205 / CBS 148.51 / DSM 1962 / NBRC 6347 / NRRL 1970)</name>
    <name type="common">Soil fungus</name>
    <dbReference type="NCBI Taxonomy" id="306901"/>
    <lineage>
        <taxon>Eukaryota</taxon>
        <taxon>Fungi</taxon>
        <taxon>Dikarya</taxon>
        <taxon>Ascomycota</taxon>
        <taxon>Pezizomycotina</taxon>
        <taxon>Sordariomycetes</taxon>
        <taxon>Sordariomycetidae</taxon>
        <taxon>Sordariales</taxon>
        <taxon>Chaetomiaceae</taxon>
        <taxon>Chaetomium</taxon>
    </lineage>
</organism>
<dbReference type="InterPro" id="IPR036770">
    <property type="entry name" value="Ankyrin_rpt-contain_sf"/>
</dbReference>
<dbReference type="PROSITE" id="PS50297">
    <property type="entry name" value="ANK_REP_REGION"/>
    <property type="match status" value="1"/>
</dbReference>
<dbReference type="SMART" id="SM00248">
    <property type="entry name" value="ANK"/>
    <property type="match status" value="4"/>
</dbReference>
<evidence type="ECO:0000259" key="4">
    <source>
        <dbReference type="PROSITE" id="PS50181"/>
    </source>
</evidence>
<feature type="transmembrane region" description="Helical" evidence="3">
    <location>
        <begin position="101"/>
        <end position="123"/>
    </location>
</feature>
<dbReference type="InterPro" id="IPR002110">
    <property type="entry name" value="Ankyrin_rpt"/>
</dbReference>
<keyword evidence="3" id="KW-1133">Transmembrane helix</keyword>
<feature type="repeat" description="ANK" evidence="1">
    <location>
        <begin position="391"/>
        <end position="423"/>
    </location>
</feature>
<accession>Q2GR98</accession>
<feature type="domain" description="F-box" evidence="4">
    <location>
        <begin position="300"/>
        <end position="352"/>
    </location>
</feature>